<dbReference type="Gene3D" id="3.40.50.1460">
    <property type="match status" value="1"/>
</dbReference>
<feature type="repeat" description="TPR" evidence="3">
    <location>
        <begin position="322"/>
        <end position="355"/>
    </location>
</feature>
<dbReference type="InterPro" id="IPR029030">
    <property type="entry name" value="Caspase-like_dom_sf"/>
</dbReference>
<evidence type="ECO:0000256" key="3">
    <source>
        <dbReference type="PROSITE-ProRule" id="PRU00339"/>
    </source>
</evidence>
<dbReference type="GO" id="GO:0004197">
    <property type="term" value="F:cysteine-type endopeptidase activity"/>
    <property type="evidence" value="ECO:0007669"/>
    <property type="project" value="InterPro"/>
</dbReference>
<dbReference type="InterPro" id="IPR019734">
    <property type="entry name" value="TPR_rpt"/>
</dbReference>
<feature type="domain" description="Peptidase C14 caspase" evidence="4">
    <location>
        <begin position="646"/>
        <end position="811"/>
    </location>
</feature>
<proteinExistence type="predicted"/>
<dbReference type="SUPFAM" id="SSF52129">
    <property type="entry name" value="Caspase-like"/>
    <property type="match status" value="1"/>
</dbReference>
<feature type="repeat" description="TPR" evidence="3">
    <location>
        <begin position="221"/>
        <end position="254"/>
    </location>
</feature>
<evidence type="ECO:0000256" key="2">
    <source>
        <dbReference type="ARBA" id="ARBA00022803"/>
    </source>
</evidence>
<dbReference type="Pfam" id="PF00656">
    <property type="entry name" value="Peptidase_C14"/>
    <property type="match status" value="1"/>
</dbReference>
<reference evidence="5 6" key="1">
    <citation type="submission" date="2018-05" db="EMBL/GenBank/DDBJ databases">
        <title>Mucilaginibacter hurinus sp. nov., isolated from briquette warehouse soil.</title>
        <authorList>
            <person name="Choi L."/>
        </authorList>
    </citation>
    <scope>NUCLEOTIDE SEQUENCE [LARGE SCALE GENOMIC DNA]</scope>
    <source>
        <strain evidence="5 6">ZR32</strain>
    </source>
</reference>
<dbReference type="InterPro" id="IPR011990">
    <property type="entry name" value="TPR-like_helical_dom_sf"/>
</dbReference>
<dbReference type="SUPFAM" id="SSF48452">
    <property type="entry name" value="TPR-like"/>
    <property type="match status" value="2"/>
</dbReference>
<dbReference type="Gene3D" id="2.60.40.10">
    <property type="entry name" value="Immunoglobulins"/>
    <property type="match status" value="1"/>
</dbReference>
<dbReference type="GO" id="GO:0046813">
    <property type="term" value="P:receptor-mediated virion attachment to host cell"/>
    <property type="evidence" value="ECO:0007669"/>
    <property type="project" value="TreeGrafter"/>
</dbReference>
<feature type="repeat" description="TPR" evidence="3">
    <location>
        <begin position="86"/>
        <end position="119"/>
    </location>
</feature>
<comment type="caution">
    <text evidence="5">The sequence shown here is derived from an EMBL/GenBank/DDBJ whole genome shotgun (WGS) entry which is preliminary data.</text>
</comment>
<dbReference type="Pfam" id="PF13414">
    <property type="entry name" value="TPR_11"/>
    <property type="match status" value="1"/>
</dbReference>
<dbReference type="AlphaFoldDB" id="A0A367GR28"/>
<accession>A0A367GR28</accession>
<keyword evidence="2 3" id="KW-0802">TPR repeat</keyword>
<keyword evidence="1" id="KW-0677">Repeat</keyword>
<name>A0A367GR28_9SPHI</name>
<evidence type="ECO:0000313" key="6">
    <source>
        <dbReference type="Proteomes" id="UP000253209"/>
    </source>
</evidence>
<dbReference type="Pfam" id="PF13432">
    <property type="entry name" value="TPR_16"/>
    <property type="match status" value="1"/>
</dbReference>
<organism evidence="5 6">
    <name type="scientific">Mucilaginibacter hurinus</name>
    <dbReference type="NCBI Taxonomy" id="2201324"/>
    <lineage>
        <taxon>Bacteria</taxon>
        <taxon>Pseudomonadati</taxon>
        <taxon>Bacteroidota</taxon>
        <taxon>Sphingobacteriia</taxon>
        <taxon>Sphingobacteriales</taxon>
        <taxon>Sphingobacteriaceae</taxon>
        <taxon>Mucilaginibacter</taxon>
    </lineage>
</organism>
<dbReference type="EMBL" id="QGDC01000003">
    <property type="protein sequence ID" value="RCH55710.1"/>
    <property type="molecule type" value="Genomic_DNA"/>
</dbReference>
<dbReference type="InterPro" id="IPR050498">
    <property type="entry name" value="Ycf3"/>
</dbReference>
<feature type="repeat" description="TPR" evidence="3">
    <location>
        <begin position="120"/>
        <end position="153"/>
    </location>
</feature>
<dbReference type="PROSITE" id="PS50005">
    <property type="entry name" value="TPR"/>
    <property type="match status" value="6"/>
</dbReference>
<gene>
    <name evidence="5" type="ORF">DJ568_07440</name>
</gene>
<dbReference type="Pfam" id="PF13181">
    <property type="entry name" value="TPR_8"/>
    <property type="match status" value="1"/>
</dbReference>
<keyword evidence="6" id="KW-1185">Reference proteome</keyword>
<dbReference type="InterPro" id="IPR011600">
    <property type="entry name" value="Pept_C14_caspase"/>
</dbReference>
<dbReference type="PROSITE" id="PS50293">
    <property type="entry name" value="TPR_REGION"/>
    <property type="match status" value="3"/>
</dbReference>
<evidence type="ECO:0000259" key="4">
    <source>
        <dbReference type="Pfam" id="PF00656"/>
    </source>
</evidence>
<evidence type="ECO:0000313" key="5">
    <source>
        <dbReference type="EMBL" id="RCH55710.1"/>
    </source>
</evidence>
<dbReference type="GO" id="GO:0009279">
    <property type="term" value="C:cell outer membrane"/>
    <property type="evidence" value="ECO:0007669"/>
    <property type="project" value="TreeGrafter"/>
</dbReference>
<sequence length="877" mass="98720">MTKTCNYIMKSIFNILCIIVSPICKQTRAILLFFVWVLLCNPFYASAQSPEAQKLYAAGKTQYDSLEFDRAIISLTSAINLHPQYADAYSLRGNAYYRKKEYDIAIADYKESLKLRPDVAAVYYNMGDAYLLKGQNADAIKMFKEAVRSGPQDINNYNGLLRAYSTTDNMAALDMCNEIIRRFPGVSSGYSSRAAMYVTMNQYDKGIKDYEVAIGMEPNNAYLYQNRGIAYRKHKKYDQAISDFNQALRLMPDQWQWHAYKAYIYADKGSKDLAIASINEALRIKPEWQTYLRRAAFYESIKENTLALKDYETAIALNPGNPYQYSARGEYYRRKRQYDAALADINKSIELDKSKTEYYGVRGNLYREWGEYEKSVADYKTDLANNPVYSTSSISIVPALVRLGRFDEAKAYAAKVSAYLTNWLKESDWRFYRHYLQVISSDLPVKNYTTALQNLDFAINDYKQFGAGNEEAFTEYVDVLVLKAYVLSALSRNKEAKELYEQTLLMLPTQPDVKAAIAHIGHTDRVLDDSDKLPPVIQLISPQAARGLKIVSANTKVEIIGRANDPSGIATVTINNSPVEQIEEDGLFISSVMLKQGLNNVVIGAIDKKGNIASRTFSLDATPKQEAEAKEAEIILPATEKPPVYHAILIAANDYEDPAIDDLENPLKDASELEAILKTGYTFSPENITTLFNKSREEIMQALVLKSSALTDNDNLLIFYAGHGIAEKDKFGDVDGYWVPSSAKKGLNASYISADDINKALKRSNSRHILVIADACFSGAFTRALVTDASLGIQKQFAVPSRKIMASGNLEPVPDNSRFVYYLKKNLKENTEKYMTAKKLFDSFYEAILNNSETSPQYTAIKNVGDEGGQFVFIKKQ</sequence>
<dbReference type="Proteomes" id="UP000253209">
    <property type="component" value="Unassembled WGS sequence"/>
</dbReference>
<dbReference type="InterPro" id="IPR013783">
    <property type="entry name" value="Ig-like_fold"/>
</dbReference>
<evidence type="ECO:0000256" key="1">
    <source>
        <dbReference type="ARBA" id="ARBA00022737"/>
    </source>
</evidence>
<dbReference type="PANTHER" id="PTHR44858:SF1">
    <property type="entry name" value="UDP-N-ACETYLGLUCOSAMINE--PEPTIDE N-ACETYLGLUCOSAMINYLTRANSFERASE SPINDLY-RELATED"/>
    <property type="match status" value="1"/>
</dbReference>
<dbReference type="SMART" id="SM00028">
    <property type="entry name" value="TPR"/>
    <property type="match status" value="10"/>
</dbReference>
<dbReference type="Gene3D" id="1.25.40.10">
    <property type="entry name" value="Tetratricopeptide repeat domain"/>
    <property type="match status" value="4"/>
</dbReference>
<dbReference type="GO" id="GO:0006508">
    <property type="term" value="P:proteolysis"/>
    <property type="evidence" value="ECO:0007669"/>
    <property type="project" value="InterPro"/>
</dbReference>
<dbReference type="PANTHER" id="PTHR44858">
    <property type="entry name" value="TETRATRICOPEPTIDE REPEAT PROTEIN 6"/>
    <property type="match status" value="1"/>
</dbReference>
<protein>
    <recommendedName>
        <fullName evidence="4">Peptidase C14 caspase domain-containing protein</fullName>
    </recommendedName>
</protein>
<feature type="repeat" description="TPR" evidence="3">
    <location>
        <begin position="288"/>
        <end position="321"/>
    </location>
</feature>
<feature type="repeat" description="TPR" evidence="3">
    <location>
        <begin position="187"/>
        <end position="220"/>
    </location>
</feature>